<evidence type="ECO:0000256" key="12">
    <source>
        <dbReference type="ARBA" id="ARBA00023136"/>
    </source>
</evidence>
<dbReference type="GO" id="GO:0005506">
    <property type="term" value="F:iron ion binding"/>
    <property type="evidence" value="ECO:0007669"/>
    <property type="project" value="InterPro"/>
</dbReference>
<keyword evidence="8" id="KW-1133">Transmembrane helix</keyword>
<feature type="binding site" description="axial binding residue" evidence="13">
    <location>
        <position position="434"/>
    </location>
    <ligand>
        <name>heme</name>
        <dbReference type="ChEBI" id="CHEBI:30413"/>
    </ligand>
    <ligandPart>
        <name>Fe</name>
        <dbReference type="ChEBI" id="CHEBI:18248"/>
    </ligandPart>
</feature>
<dbReference type="SUPFAM" id="SSF48264">
    <property type="entry name" value="Cytochrome P450"/>
    <property type="match status" value="1"/>
</dbReference>
<comment type="subcellular location">
    <subcellularLocation>
        <location evidence="2">Membrane</location>
    </subcellularLocation>
</comment>
<dbReference type="EMBL" id="JATN01000310">
    <property type="protein sequence ID" value="EUC65944.1"/>
    <property type="molecule type" value="Genomic_DNA"/>
</dbReference>
<dbReference type="PRINTS" id="PR00385">
    <property type="entry name" value="P450"/>
</dbReference>
<dbReference type="OrthoDB" id="2789670at2759"/>
<dbReference type="Pfam" id="PF00067">
    <property type="entry name" value="p450"/>
    <property type="match status" value="1"/>
</dbReference>
<comment type="pathway">
    <text evidence="3">Secondary metabolite biosynthesis.</text>
</comment>
<evidence type="ECO:0000256" key="14">
    <source>
        <dbReference type="RuleBase" id="RU000461"/>
    </source>
</evidence>
<evidence type="ECO:0000256" key="15">
    <source>
        <dbReference type="SAM" id="SignalP"/>
    </source>
</evidence>
<dbReference type="Gene3D" id="1.10.630.10">
    <property type="entry name" value="Cytochrome P450"/>
    <property type="match status" value="1"/>
</dbReference>
<evidence type="ECO:0000256" key="9">
    <source>
        <dbReference type="ARBA" id="ARBA00023002"/>
    </source>
</evidence>
<proteinExistence type="inferred from homology"/>
<keyword evidence="15" id="KW-0732">Signal</keyword>
<reference evidence="17" key="1">
    <citation type="journal article" date="2014" name="Genome Announc.">
        <title>Draft genome sequence of the plant-pathogenic soil fungus Rhizoctonia solani anastomosis group 3 strain Rhs1AP.</title>
        <authorList>
            <person name="Cubeta M.A."/>
            <person name="Thomas E."/>
            <person name="Dean R.A."/>
            <person name="Jabaji S."/>
            <person name="Neate S.M."/>
            <person name="Tavantzis S."/>
            <person name="Toda T."/>
            <person name="Vilgalys R."/>
            <person name="Bharathan N."/>
            <person name="Fedorova-Abrams N."/>
            <person name="Pakala S.B."/>
            <person name="Pakala S.M."/>
            <person name="Zafar N."/>
            <person name="Joardar V."/>
            <person name="Losada L."/>
            <person name="Nierman W.C."/>
        </authorList>
    </citation>
    <scope>NUCLEOTIDE SEQUENCE [LARGE SCALE GENOMIC DNA]</scope>
    <source>
        <strain evidence="17">AG-3</strain>
    </source>
</reference>
<dbReference type="AlphaFoldDB" id="X8JQF3"/>
<dbReference type="GO" id="GO:0020037">
    <property type="term" value="F:heme binding"/>
    <property type="evidence" value="ECO:0007669"/>
    <property type="project" value="InterPro"/>
</dbReference>
<keyword evidence="12" id="KW-0472">Membrane</keyword>
<keyword evidence="5 13" id="KW-0349">Heme</keyword>
<evidence type="ECO:0000256" key="6">
    <source>
        <dbReference type="ARBA" id="ARBA00022692"/>
    </source>
</evidence>
<comment type="cofactor">
    <cofactor evidence="1 13">
        <name>heme</name>
        <dbReference type="ChEBI" id="CHEBI:30413"/>
    </cofactor>
</comment>
<name>X8JQF3_9AGAM</name>
<evidence type="ECO:0000256" key="10">
    <source>
        <dbReference type="ARBA" id="ARBA00023004"/>
    </source>
</evidence>
<evidence type="ECO:0000256" key="3">
    <source>
        <dbReference type="ARBA" id="ARBA00005179"/>
    </source>
</evidence>
<evidence type="ECO:0000313" key="17">
    <source>
        <dbReference type="Proteomes" id="UP000030108"/>
    </source>
</evidence>
<comment type="caution">
    <text evidence="16">The sequence shown here is derived from an EMBL/GenBank/DDBJ whole genome shotgun (WGS) entry which is preliminary data.</text>
</comment>
<keyword evidence="10 13" id="KW-0408">Iron</keyword>
<keyword evidence="11 14" id="KW-0503">Monooxygenase</keyword>
<dbReference type="InterPro" id="IPR001128">
    <property type="entry name" value="Cyt_P450"/>
</dbReference>
<gene>
    <name evidence="16" type="ORF">RSOL_503720</name>
</gene>
<evidence type="ECO:0000256" key="13">
    <source>
        <dbReference type="PIRSR" id="PIRSR602401-1"/>
    </source>
</evidence>
<feature type="signal peptide" evidence="15">
    <location>
        <begin position="1"/>
        <end position="22"/>
    </location>
</feature>
<evidence type="ECO:0000256" key="8">
    <source>
        <dbReference type="ARBA" id="ARBA00022989"/>
    </source>
</evidence>
<dbReference type="GO" id="GO:0016705">
    <property type="term" value="F:oxidoreductase activity, acting on paired donors, with incorporation or reduction of molecular oxygen"/>
    <property type="evidence" value="ECO:0007669"/>
    <property type="project" value="InterPro"/>
</dbReference>
<evidence type="ECO:0000256" key="2">
    <source>
        <dbReference type="ARBA" id="ARBA00004370"/>
    </source>
</evidence>
<dbReference type="Proteomes" id="UP000030108">
    <property type="component" value="Unassembled WGS sequence"/>
</dbReference>
<dbReference type="PRINTS" id="PR00463">
    <property type="entry name" value="EP450I"/>
</dbReference>
<evidence type="ECO:0000256" key="1">
    <source>
        <dbReference type="ARBA" id="ARBA00001971"/>
    </source>
</evidence>
<sequence length="518" mass="58264">MDWFDIAILPVLAIAMLPFVKSSRSKPPLPPSPKSYPLLGNIPVIPEKDEHVAYRDWSRELNSDIIHIKVPGHTLIILNSARAMSAILERSSNAYLNRPSIPLIDTNLFDLTRHTAFLPYGERWKHQRRLMHLSLRKSAMPTLFPIQTKHARQAAAKILEQPEDYIHILGRMLGSQILSCVYGYEVTSPDDEMIKLAESASFHVGQAVFPLNFLVNVMPQLKRVPSWIPGAGWKAIAREWSEEFIRTISLPYEYTVAQMVTGTAVPSVLAQILNSFTGQGEEITDEQKDRAMWTAGSVFTAAVESLHGVLQIVVLLMTIHQDVQHKAQKEIDKITEGKRLPEMSDMQGMPYTRSIIPETLRWIPVSPMSIPRLCGEDDTYNGYTIPKGALVIGNIWAINRDETRYDDPETFLPERFMDPSTPEPVTFGFGRRICPGIHFAHPSLFINVATILSGFNIRPAKNERGEDIIPKAELVPGALAFNPVPFECTITPRSELHRQLLVDSVLADWALQDDQVLA</sequence>
<dbReference type="InterPro" id="IPR050364">
    <property type="entry name" value="Cytochrome_P450_fung"/>
</dbReference>
<keyword evidence="7 13" id="KW-0479">Metal-binding</keyword>
<evidence type="ECO:0000256" key="11">
    <source>
        <dbReference type="ARBA" id="ARBA00023033"/>
    </source>
</evidence>
<comment type="similarity">
    <text evidence="4 14">Belongs to the cytochrome P450 family.</text>
</comment>
<dbReference type="PANTHER" id="PTHR46300:SF2">
    <property type="entry name" value="CYTOCHROME P450 MONOOXYGENASE ALNH-RELATED"/>
    <property type="match status" value="1"/>
</dbReference>
<dbReference type="InterPro" id="IPR002401">
    <property type="entry name" value="Cyt_P450_E_grp-I"/>
</dbReference>
<evidence type="ECO:0000256" key="4">
    <source>
        <dbReference type="ARBA" id="ARBA00010617"/>
    </source>
</evidence>
<evidence type="ECO:0000256" key="7">
    <source>
        <dbReference type="ARBA" id="ARBA00022723"/>
    </source>
</evidence>
<feature type="chain" id="PRO_5004986893" evidence="15">
    <location>
        <begin position="23"/>
        <end position="518"/>
    </location>
</feature>
<dbReference type="CDD" id="cd11065">
    <property type="entry name" value="CYP64-like"/>
    <property type="match status" value="1"/>
</dbReference>
<dbReference type="GO" id="GO:0016020">
    <property type="term" value="C:membrane"/>
    <property type="evidence" value="ECO:0007669"/>
    <property type="project" value="UniProtKB-SubCell"/>
</dbReference>
<dbReference type="GO" id="GO:0004497">
    <property type="term" value="F:monooxygenase activity"/>
    <property type="evidence" value="ECO:0007669"/>
    <property type="project" value="UniProtKB-KW"/>
</dbReference>
<keyword evidence="9 14" id="KW-0560">Oxidoreductase</keyword>
<keyword evidence="6" id="KW-0812">Transmembrane</keyword>
<evidence type="ECO:0000256" key="5">
    <source>
        <dbReference type="ARBA" id="ARBA00022617"/>
    </source>
</evidence>
<organism evidence="16 17">
    <name type="scientific">Rhizoctonia solani AG-3 Rhs1AP</name>
    <dbReference type="NCBI Taxonomy" id="1086054"/>
    <lineage>
        <taxon>Eukaryota</taxon>
        <taxon>Fungi</taxon>
        <taxon>Dikarya</taxon>
        <taxon>Basidiomycota</taxon>
        <taxon>Agaricomycotina</taxon>
        <taxon>Agaricomycetes</taxon>
        <taxon>Cantharellales</taxon>
        <taxon>Ceratobasidiaceae</taxon>
        <taxon>Rhizoctonia</taxon>
    </lineage>
</organism>
<dbReference type="PROSITE" id="PS00086">
    <property type="entry name" value="CYTOCHROME_P450"/>
    <property type="match status" value="1"/>
</dbReference>
<dbReference type="PANTHER" id="PTHR46300">
    <property type="entry name" value="P450, PUTATIVE (EUROFUNG)-RELATED-RELATED"/>
    <property type="match status" value="1"/>
</dbReference>
<evidence type="ECO:0000313" key="16">
    <source>
        <dbReference type="EMBL" id="EUC65944.1"/>
    </source>
</evidence>
<dbReference type="InterPro" id="IPR017972">
    <property type="entry name" value="Cyt_P450_CS"/>
</dbReference>
<dbReference type="InterPro" id="IPR036396">
    <property type="entry name" value="Cyt_P450_sf"/>
</dbReference>
<protein>
    <submittedName>
        <fullName evidence="16">Cytochrome P450 family protein</fullName>
    </submittedName>
</protein>
<accession>X8JQF3</accession>